<name>A0A2U3DQ49_PURLI</name>
<dbReference type="Gene3D" id="1.20.120.1020">
    <property type="entry name" value="Prion-inhibition and propagation, HeLo domain"/>
    <property type="match status" value="1"/>
</dbReference>
<feature type="region of interest" description="Disordered" evidence="1">
    <location>
        <begin position="267"/>
        <end position="291"/>
    </location>
</feature>
<evidence type="ECO:0000259" key="3">
    <source>
        <dbReference type="Pfam" id="PF14479"/>
    </source>
</evidence>
<dbReference type="InterPro" id="IPR038305">
    <property type="entry name" value="HeLo_sf"/>
</dbReference>
<sequence>MQQQLEKAKPTSMARARGHTVQEKAKARKSGPSAKQKTLELGEKANVIAFMGYWDPTHLCFRAAVHLPEGESLPDVNRLLADTLDGNTKQSRRHSHALLQSPPPDDRAEGQKALRRSARRRHRPPQSTSSAPVDPYNVPDTSSDEAEPAPGSPAGAEGRTGTSDNAGTEELPSGADGVSRSIETPTVPTAQSIEHAGQDPSYGQAAAEVNQGGTQATQAAAQTNQADSDQVAMETSQAAVYSTEEDIPWLQDPSFEFDTSLLEDLFGDNGPEARQSVTPDEPNAQYNGNDIREKKTGQIGPVKRVCSLCLLGPVGKQPPGSLPGVVDRPFAWSKSTLKLPFRAWGYRPRDLEVAHRFNVIYFILSMTFSGNGEGMSAWVLKNYNCYRFVAFDIDDCKGMREEYMLLYISTHAKTSEILRMLATLLYHRKFSASLLPPTPEDSGLEDRGEKTVCNCGCRNFKSESKYPAWNYAPRSRKGLEHGVMGGLRVGQHQSASKNTLRRVNAAGTPLAPQGVYKADLPSTFSYARYDKLRYYTNLLPKTRPLLNMTRISLEEFRPLSLLEKISDCVNRFEGIRFNDPFNGNFERRQLQLDIAKVRLCRLGKAIDRDRETDSVDESGRISQEANATLDELLWAFEESRNKSKRHKERTELGHEERAELGTPLVLRGQVYKDLHGWLVKMTPQTPMSHSSPGNQMWTLYLDSDARRLRVEITDHLDDLEKLFPVDKILLELAQSAVDTLENQPDMLKLLAATACDTDKVLFEAAMNKLGYLPGRNLVGEINRDDSASVHIGDTLTKDALRHAQRGRFEKTVNSAGLITAKGASVVQVGNRYGEPSIFNN</sequence>
<evidence type="ECO:0000313" key="4">
    <source>
        <dbReference type="EMBL" id="PWI64355.1"/>
    </source>
</evidence>
<dbReference type="EMBL" id="LCWV01000069">
    <property type="protein sequence ID" value="PWI64355.1"/>
    <property type="molecule type" value="Genomic_DNA"/>
</dbReference>
<dbReference type="Proteomes" id="UP000245956">
    <property type="component" value="Unassembled WGS sequence"/>
</dbReference>
<feature type="domain" description="Prion-inhibition and propagation HeLo" evidence="3">
    <location>
        <begin position="560"/>
        <end position="747"/>
    </location>
</feature>
<feature type="region of interest" description="Disordered" evidence="1">
    <location>
        <begin position="1"/>
        <end position="36"/>
    </location>
</feature>
<dbReference type="InterPro" id="IPR021084">
    <property type="entry name" value="Het-s_prion_dom"/>
</dbReference>
<protein>
    <submittedName>
        <fullName evidence="4">Uncharacterized protein</fullName>
    </submittedName>
</protein>
<gene>
    <name evidence="4" type="ORF">PCL_10551</name>
</gene>
<dbReference type="AlphaFoldDB" id="A0A2U3DQ49"/>
<reference evidence="4 5" key="1">
    <citation type="journal article" date="2016" name="Front. Microbiol.">
        <title>Genome and transcriptome sequences reveal the specific parasitism of the nematophagous Purpureocillium lilacinum 36-1.</title>
        <authorList>
            <person name="Xie J."/>
            <person name="Li S."/>
            <person name="Mo C."/>
            <person name="Xiao X."/>
            <person name="Peng D."/>
            <person name="Wang G."/>
            <person name="Xiao Y."/>
        </authorList>
    </citation>
    <scope>NUCLEOTIDE SEQUENCE [LARGE SCALE GENOMIC DNA]</scope>
    <source>
        <strain evidence="4 5">36-1</strain>
    </source>
</reference>
<proteinExistence type="predicted"/>
<feature type="domain" description="Het-s prion-forming" evidence="2">
    <location>
        <begin position="768"/>
        <end position="833"/>
    </location>
</feature>
<dbReference type="Pfam" id="PF11558">
    <property type="entry name" value="HET-s_218-289"/>
    <property type="match status" value="1"/>
</dbReference>
<evidence type="ECO:0000259" key="2">
    <source>
        <dbReference type="Pfam" id="PF11558"/>
    </source>
</evidence>
<dbReference type="Pfam" id="PF14479">
    <property type="entry name" value="HeLo"/>
    <property type="match status" value="1"/>
</dbReference>
<evidence type="ECO:0000313" key="5">
    <source>
        <dbReference type="Proteomes" id="UP000245956"/>
    </source>
</evidence>
<feature type="compositionally biased region" description="Low complexity" evidence="1">
    <location>
        <begin position="148"/>
        <end position="157"/>
    </location>
</feature>
<accession>A0A2U3DQ49</accession>
<feature type="compositionally biased region" description="Basic residues" evidence="1">
    <location>
        <begin position="113"/>
        <end position="124"/>
    </location>
</feature>
<feature type="region of interest" description="Disordered" evidence="1">
    <location>
        <begin position="87"/>
        <end position="182"/>
    </location>
</feature>
<dbReference type="InterPro" id="IPR029498">
    <property type="entry name" value="HeLo_dom"/>
</dbReference>
<evidence type="ECO:0000256" key="1">
    <source>
        <dbReference type="SAM" id="MobiDB-lite"/>
    </source>
</evidence>
<organism evidence="4 5">
    <name type="scientific">Purpureocillium lilacinum</name>
    <name type="common">Paecilomyces lilacinus</name>
    <dbReference type="NCBI Taxonomy" id="33203"/>
    <lineage>
        <taxon>Eukaryota</taxon>
        <taxon>Fungi</taxon>
        <taxon>Dikarya</taxon>
        <taxon>Ascomycota</taxon>
        <taxon>Pezizomycotina</taxon>
        <taxon>Sordariomycetes</taxon>
        <taxon>Hypocreomycetidae</taxon>
        <taxon>Hypocreales</taxon>
        <taxon>Ophiocordycipitaceae</taxon>
        <taxon>Purpureocillium</taxon>
    </lineage>
</organism>
<comment type="caution">
    <text evidence="4">The sequence shown here is derived from an EMBL/GenBank/DDBJ whole genome shotgun (WGS) entry which is preliminary data.</text>
</comment>